<dbReference type="PANTHER" id="PTHR42920">
    <property type="entry name" value="OS03G0707200 PROTEIN-RELATED"/>
    <property type="match status" value="1"/>
</dbReference>
<organism evidence="8 9">
    <name type="scientific">Chromobacterium subtsugae</name>
    <dbReference type="NCBI Taxonomy" id="251747"/>
    <lineage>
        <taxon>Bacteria</taxon>
        <taxon>Pseudomonadati</taxon>
        <taxon>Pseudomonadota</taxon>
        <taxon>Betaproteobacteria</taxon>
        <taxon>Neisseriales</taxon>
        <taxon>Chromobacteriaceae</taxon>
        <taxon>Chromobacterium</taxon>
    </lineage>
</organism>
<comment type="caution">
    <text evidence="8">The sequence shown here is derived from an EMBL/GenBank/DDBJ whole genome shotgun (WGS) entry which is preliminary data.</text>
</comment>
<feature type="transmembrane region" description="Helical" evidence="6">
    <location>
        <begin position="180"/>
        <end position="198"/>
    </location>
</feature>
<feature type="transmembrane region" description="Helical" evidence="6">
    <location>
        <begin position="91"/>
        <end position="111"/>
    </location>
</feature>
<comment type="subcellular location">
    <subcellularLocation>
        <location evidence="1">Cell membrane</location>
        <topology evidence="1">Multi-pass membrane protein</topology>
    </subcellularLocation>
</comment>
<evidence type="ECO:0000313" key="8">
    <source>
        <dbReference type="EMBL" id="MBW8286906.1"/>
    </source>
</evidence>
<dbReference type="RefSeq" id="WP_043574192.1">
    <property type="nucleotide sequence ID" value="NZ_CP142381.1"/>
</dbReference>
<evidence type="ECO:0000256" key="6">
    <source>
        <dbReference type="SAM" id="Phobius"/>
    </source>
</evidence>
<reference evidence="8 9" key="1">
    <citation type="submission" date="2021-05" db="EMBL/GenBank/DDBJ databases">
        <title>Draft Whole Genome Sequencing Of Biosensor Chromobacterium violaceum Strain CV026 Reveals A Regulatory RNA In Chromobacterium violaceum Phenotype Regulatory Network.</title>
        <authorList>
            <person name="Hong K.W."/>
            <person name="Chan K.G."/>
            <person name="Chang C.-Y."/>
        </authorList>
    </citation>
    <scope>NUCLEOTIDE SEQUENCE [LARGE SCALE GENOMIC DNA]</scope>
    <source>
        <strain evidence="8 9">ATCC 31532</strain>
    </source>
</reference>
<evidence type="ECO:0000256" key="5">
    <source>
        <dbReference type="ARBA" id="ARBA00023136"/>
    </source>
</evidence>
<dbReference type="EMBL" id="JAHDTB010000003">
    <property type="protein sequence ID" value="MBW8286906.1"/>
    <property type="molecule type" value="Genomic_DNA"/>
</dbReference>
<dbReference type="InterPro" id="IPR051258">
    <property type="entry name" value="Diverse_Substrate_Transporter"/>
</dbReference>
<feature type="transmembrane region" description="Helical" evidence="6">
    <location>
        <begin position="148"/>
        <end position="168"/>
    </location>
</feature>
<evidence type="ECO:0000256" key="2">
    <source>
        <dbReference type="ARBA" id="ARBA00022475"/>
    </source>
</evidence>
<feature type="transmembrane region" description="Helical" evidence="6">
    <location>
        <begin position="118"/>
        <end position="136"/>
    </location>
</feature>
<keyword evidence="9" id="KW-1185">Reference proteome</keyword>
<keyword evidence="3 6" id="KW-0812">Transmembrane</keyword>
<dbReference type="SUPFAM" id="SSF103481">
    <property type="entry name" value="Multidrug resistance efflux transporter EmrE"/>
    <property type="match status" value="2"/>
</dbReference>
<sequence>MAMLFPLLAVLIWAANVIVSKAAANVLDPAAISIYRWLVAALVLTPFCLPTVRRRARELKPWLGKFLALSALGMVMFQCLAYYAAHSTSATNMGVITAMVPLLGLLLNAAVFRQKVSAPAWLGVAVSLSGVVYLLGKGDPLGLLSNGINIGDGLILAGAASYALYGILLRRWAPPFGSWVNLYLQASLAVLLLLPLTLTARSMAIPAEGAGLVLFAGIGSSLFAAYLWMHGIQKLGSDRTAIFMNLLPLFTALMASAMLGETIHHYHWVGGGLILLGVAMGQGVLRLRPARREAFVNK</sequence>
<evidence type="ECO:0000256" key="1">
    <source>
        <dbReference type="ARBA" id="ARBA00004651"/>
    </source>
</evidence>
<evidence type="ECO:0000259" key="7">
    <source>
        <dbReference type="Pfam" id="PF00892"/>
    </source>
</evidence>
<feature type="transmembrane region" description="Helical" evidence="6">
    <location>
        <begin position="241"/>
        <end position="260"/>
    </location>
</feature>
<keyword evidence="4 6" id="KW-1133">Transmembrane helix</keyword>
<proteinExistence type="predicted"/>
<keyword evidence="2" id="KW-1003">Cell membrane</keyword>
<feature type="transmembrane region" description="Helical" evidence="6">
    <location>
        <begin position="64"/>
        <end position="85"/>
    </location>
</feature>
<dbReference type="InterPro" id="IPR037185">
    <property type="entry name" value="EmrE-like"/>
</dbReference>
<dbReference type="Pfam" id="PF00892">
    <property type="entry name" value="EamA"/>
    <property type="match status" value="2"/>
</dbReference>
<evidence type="ECO:0000256" key="3">
    <source>
        <dbReference type="ARBA" id="ARBA00022692"/>
    </source>
</evidence>
<name>A0ABS7FAU2_9NEIS</name>
<gene>
    <name evidence="8" type="ORF">KIF53_04615</name>
</gene>
<dbReference type="PANTHER" id="PTHR42920:SF11">
    <property type="entry name" value="INNER MEMBRANE PROTEIN YTFF"/>
    <property type="match status" value="1"/>
</dbReference>
<keyword evidence="5 6" id="KW-0472">Membrane</keyword>
<feature type="domain" description="EamA" evidence="7">
    <location>
        <begin position="2"/>
        <end position="134"/>
    </location>
</feature>
<dbReference type="InterPro" id="IPR000620">
    <property type="entry name" value="EamA_dom"/>
</dbReference>
<protein>
    <submittedName>
        <fullName evidence="8">DMT family transporter</fullName>
    </submittedName>
</protein>
<accession>A0ABS7FAU2</accession>
<feature type="transmembrane region" description="Helical" evidence="6">
    <location>
        <begin position="266"/>
        <end position="285"/>
    </location>
</feature>
<evidence type="ECO:0000256" key="4">
    <source>
        <dbReference type="ARBA" id="ARBA00022989"/>
    </source>
</evidence>
<feature type="domain" description="EamA" evidence="7">
    <location>
        <begin position="150"/>
        <end position="280"/>
    </location>
</feature>
<evidence type="ECO:0000313" key="9">
    <source>
        <dbReference type="Proteomes" id="UP000711178"/>
    </source>
</evidence>
<dbReference type="Proteomes" id="UP000711178">
    <property type="component" value="Unassembled WGS sequence"/>
</dbReference>
<dbReference type="GeneID" id="89684871"/>
<feature type="transmembrane region" description="Helical" evidence="6">
    <location>
        <begin position="210"/>
        <end position="229"/>
    </location>
</feature>
<feature type="transmembrane region" description="Helical" evidence="6">
    <location>
        <begin position="34"/>
        <end position="52"/>
    </location>
</feature>